<feature type="coiled-coil region" evidence="1">
    <location>
        <begin position="187"/>
        <end position="214"/>
    </location>
</feature>
<dbReference type="EMBL" id="JAAALK010000285">
    <property type="protein sequence ID" value="KAG8063982.1"/>
    <property type="molecule type" value="Genomic_DNA"/>
</dbReference>
<protein>
    <submittedName>
        <fullName evidence="2">Uncharacterized protein</fullName>
    </submittedName>
</protein>
<evidence type="ECO:0000256" key="1">
    <source>
        <dbReference type="SAM" id="Coils"/>
    </source>
</evidence>
<reference evidence="2" key="1">
    <citation type="journal article" date="2021" name="bioRxiv">
        <title>Whole Genome Assembly and Annotation of Northern Wild Rice, Zizania palustris L., Supports a Whole Genome Duplication in the Zizania Genus.</title>
        <authorList>
            <person name="Haas M."/>
            <person name="Kono T."/>
            <person name="Macchietto M."/>
            <person name="Millas R."/>
            <person name="McGilp L."/>
            <person name="Shao M."/>
            <person name="Duquette J."/>
            <person name="Hirsch C.N."/>
            <person name="Kimball J."/>
        </authorList>
    </citation>
    <scope>NUCLEOTIDE SEQUENCE</scope>
    <source>
        <tissue evidence="2">Fresh leaf tissue</tissue>
    </source>
</reference>
<name>A0A8J5SHS7_ZIZPA</name>
<evidence type="ECO:0000313" key="2">
    <source>
        <dbReference type="EMBL" id="KAG8063982.1"/>
    </source>
</evidence>
<evidence type="ECO:0000313" key="3">
    <source>
        <dbReference type="Proteomes" id="UP000729402"/>
    </source>
</evidence>
<dbReference type="Proteomes" id="UP000729402">
    <property type="component" value="Unassembled WGS sequence"/>
</dbReference>
<dbReference type="AlphaFoldDB" id="A0A8J5SHS7"/>
<proteinExistence type="predicted"/>
<reference evidence="2" key="2">
    <citation type="submission" date="2021-02" db="EMBL/GenBank/DDBJ databases">
        <authorList>
            <person name="Kimball J.A."/>
            <person name="Haas M.W."/>
            <person name="Macchietto M."/>
            <person name="Kono T."/>
            <person name="Duquette J."/>
            <person name="Shao M."/>
        </authorList>
    </citation>
    <scope>NUCLEOTIDE SEQUENCE</scope>
    <source>
        <tissue evidence="2">Fresh leaf tissue</tissue>
    </source>
</reference>
<dbReference type="OrthoDB" id="1927690at2759"/>
<sequence>MAETLAHDAAADIRRWLASVVSSDSSARISSLSFLISFLCLSRLERLSLSRRGEEGVEEAASAAAAADSVRDLRSEYEEALQVVDAQASSVVAALGSDDLDAFMEWLRKEVSLAEEENHKLSGEICSIAEITVKDTIQLDVDIAALGSSLKKIDTEGLKHLEASQLSISTDSCRNQANVDKDYKYELLELGHQLEKSEKDLKLLEIQSSSLQKAEAMWELESMFSEAKILDFKDNCLRVFLKAPVLDSESLMYGHKLDCSVNSNVSDHELLIEVDEGSMEPKKVQIFPDDICVDILFDKLKSSREVISAPSLGWLIRQFQYHIVINTLRRSLVNDANNSRHSFEYFDKNETMVAHLAGGMDAFIKISADWPLSSYGLKLISIHNSGAHSTDITSIVLCKTKELANGLELQTRRHLVTFVDAIEDILLREMRSRLHSSNETG</sequence>
<keyword evidence="3" id="KW-1185">Reference proteome</keyword>
<dbReference type="PANTHER" id="PTHR36037">
    <property type="entry name" value="RNA-DIRECTED DNA POLYMERASE (REVERSE TRANSCRIPTASE)-RELATED FAMILY PROTEIN"/>
    <property type="match status" value="1"/>
</dbReference>
<organism evidence="2 3">
    <name type="scientific">Zizania palustris</name>
    <name type="common">Northern wild rice</name>
    <dbReference type="NCBI Taxonomy" id="103762"/>
    <lineage>
        <taxon>Eukaryota</taxon>
        <taxon>Viridiplantae</taxon>
        <taxon>Streptophyta</taxon>
        <taxon>Embryophyta</taxon>
        <taxon>Tracheophyta</taxon>
        <taxon>Spermatophyta</taxon>
        <taxon>Magnoliopsida</taxon>
        <taxon>Liliopsida</taxon>
        <taxon>Poales</taxon>
        <taxon>Poaceae</taxon>
        <taxon>BOP clade</taxon>
        <taxon>Oryzoideae</taxon>
        <taxon>Oryzeae</taxon>
        <taxon>Zizaniinae</taxon>
        <taxon>Zizania</taxon>
    </lineage>
</organism>
<accession>A0A8J5SHS7</accession>
<keyword evidence="1" id="KW-0175">Coiled coil</keyword>
<comment type="caution">
    <text evidence="2">The sequence shown here is derived from an EMBL/GenBank/DDBJ whole genome shotgun (WGS) entry which is preliminary data.</text>
</comment>
<dbReference type="PANTHER" id="PTHR36037:SF1">
    <property type="entry name" value="RNA-DIRECTED DNA POLYMERASE (REVERSE TRANSCRIPTASE)-RELATED FAMILY PROTEIN"/>
    <property type="match status" value="1"/>
</dbReference>
<gene>
    <name evidence="2" type="ORF">GUJ93_ZPchr0004g38866</name>
</gene>